<dbReference type="InterPro" id="IPR051454">
    <property type="entry name" value="RNA/ubiquinone_mod_enzymes"/>
</dbReference>
<dbReference type="InterPro" id="IPR001539">
    <property type="entry name" value="Peptidase_U32"/>
</dbReference>
<evidence type="ECO:0000313" key="13">
    <source>
        <dbReference type="Proteomes" id="UP000519573"/>
    </source>
</evidence>
<dbReference type="EMBL" id="JAARUV010000001">
    <property type="protein sequence ID" value="MBC1778225.1"/>
    <property type="molecule type" value="Genomic_DNA"/>
</dbReference>
<dbReference type="EMBL" id="JAARYY010000001">
    <property type="protein sequence ID" value="MBC2242998.1"/>
    <property type="molecule type" value="Genomic_DNA"/>
</dbReference>
<dbReference type="EMBL" id="JAARMV010000003">
    <property type="protein sequence ID" value="MBC2372863.1"/>
    <property type="molecule type" value="Genomic_DNA"/>
</dbReference>
<dbReference type="EMBL" id="JAARVD010000001">
    <property type="protein sequence ID" value="MBC1795597.1"/>
    <property type="molecule type" value="Genomic_DNA"/>
</dbReference>
<evidence type="ECO:0000313" key="19">
    <source>
        <dbReference type="Proteomes" id="UP000547643"/>
    </source>
</evidence>
<dbReference type="Proteomes" id="UP000539064">
    <property type="component" value="Unassembled WGS sequence"/>
</dbReference>
<evidence type="ECO:0000313" key="9">
    <source>
        <dbReference type="EMBL" id="MBC2239399.1"/>
    </source>
</evidence>
<evidence type="ECO:0000313" key="11">
    <source>
        <dbReference type="EMBL" id="MBC2372863.1"/>
    </source>
</evidence>
<proteinExistence type="predicted"/>
<dbReference type="STRING" id="1552123.EP57_10615"/>
<reference evidence="1 12" key="1">
    <citation type="submission" date="2014-05" db="EMBL/GenBank/DDBJ databases">
        <title>Novel Listeriaceae from food processing environments.</title>
        <authorList>
            <person name="den Bakker H.C."/>
        </authorList>
    </citation>
    <scope>NUCLEOTIDE SEQUENCE [LARGE SCALE GENOMIC DNA]</scope>
    <source>
        <strain evidence="1 12">FSL A5-0281</strain>
    </source>
</reference>
<evidence type="ECO:0000313" key="2">
    <source>
        <dbReference type="EMBL" id="MBC1330454.1"/>
    </source>
</evidence>
<dbReference type="OrthoDB" id="9807498at2"/>
<comment type="caution">
    <text evidence="1">The sequence shown here is derived from an EMBL/GenBank/DDBJ whole genome shotgun (WGS) entry which is preliminary data.</text>
</comment>
<dbReference type="EMBL" id="JAARYD010000003">
    <property type="protein sequence ID" value="MBC2176281.1"/>
    <property type="molecule type" value="Genomic_DNA"/>
</dbReference>
<evidence type="ECO:0000313" key="17">
    <source>
        <dbReference type="Proteomes" id="UP000541955"/>
    </source>
</evidence>
<evidence type="ECO:0000313" key="10">
    <source>
        <dbReference type="EMBL" id="MBC2242998.1"/>
    </source>
</evidence>
<accession>A0A099W8A4</accession>
<evidence type="ECO:0000313" key="14">
    <source>
        <dbReference type="Proteomes" id="UP000532866"/>
    </source>
</evidence>
<dbReference type="eggNOG" id="COG0826">
    <property type="taxonomic scope" value="Bacteria"/>
</dbReference>
<dbReference type="EMBL" id="JAARRW010000001">
    <property type="protein sequence ID" value="MBC1560976.1"/>
    <property type="molecule type" value="Genomic_DNA"/>
</dbReference>
<dbReference type="PANTHER" id="PTHR30217:SF12">
    <property type="entry name" value="U32 FAMILY PEPTIDASE"/>
    <property type="match status" value="1"/>
</dbReference>
<evidence type="ECO:0000313" key="4">
    <source>
        <dbReference type="EMBL" id="MBC1778225.1"/>
    </source>
</evidence>
<evidence type="ECO:0000313" key="1">
    <source>
        <dbReference type="EMBL" id="KGL40345.1"/>
    </source>
</evidence>
<dbReference type="GeneID" id="58717821"/>
<dbReference type="Proteomes" id="UP000541955">
    <property type="component" value="Unassembled WGS sequence"/>
</dbReference>
<evidence type="ECO:0000313" key="20">
    <source>
        <dbReference type="Proteomes" id="UP000548082"/>
    </source>
</evidence>
<evidence type="ECO:0000313" key="3">
    <source>
        <dbReference type="EMBL" id="MBC1560976.1"/>
    </source>
</evidence>
<dbReference type="Proteomes" id="UP000541735">
    <property type="component" value="Unassembled WGS sequence"/>
</dbReference>
<evidence type="ECO:0000313" key="7">
    <source>
        <dbReference type="EMBL" id="MBC2165103.1"/>
    </source>
</evidence>
<name>A0A099W8A4_9LIST</name>
<evidence type="ECO:0000313" key="21">
    <source>
        <dbReference type="Proteomes" id="UP000550367"/>
    </source>
</evidence>
<dbReference type="Proteomes" id="UP000532866">
    <property type="component" value="Unassembled WGS sequence"/>
</dbReference>
<dbReference type="Pfam" id="PF01136">
    <property type="entry name" value="Peptidase_U32"/>
    <property type="match status" value="1"/>
</dbReference>
<dbReference type="EMBL" id="JAARZA010000001">
    <property type="protein sequence ID" value="MBC2239399.1"/>
    <property type="molecule type" value="Genomic_DNA"/>
</dbReference>
<dbReference type="Proteomes" id="UP000550367">
    <property type="component" value="Unassembled WGS sequence"/>
</dbReference>
<dbReference type="AlphaFoldDB" id="A0A099W8A4"/>
<dbReference type="Proteomes" id="UP000519573">
    <property type="component" value="Unassembled WGS sequence"/>
</dbReference>
<dbReference type="Proteomes" id="UP000547643">
    <property type="component" value="Unassembled WGS sequence"/>
</dbReference>
<dbReference type="RefSeq" id="WP_036086489.1">
    <property type="nucleotide sequence ID" value="NZ_CBCSHQ010000002.1"/>
</dbReference>
<evidence type="ECO:0000313" key="8">
    <source>
        <dbReference type="EMBL" id="MBC2176281.1"/>
    </source>
</evidence>
<dbReference type="Proteomes" id="UP000546244">
    <property type="component" value="Unassembled WGS sequence"/>
</dbReference>
<evidence type="ECO:0000313" key="22">
    <source>
        <dbReference type="Proteomes" id="UP000553016"/>
    </source>
</evidence>
<keyword evidence="12" id="KW-1185">Reference proteome</keyword>
<evidence type="ECO:0000313" key="15">
    <source>
        <dbReference type="Proteomes" id="UP000539064"/>
    </source>
</evidence>
<dbReference type="EMBL" id="JAAROL010000001">
    <property type="protein sequence ID" value="MBC1330454.1"/>
    <property type="molecule type" value="Genomic_DNA"/>
</dbReference>
<dbReference type="Proteomes" id="UP000548082">
    <property type="component" value="Unassembled WGS sequence"/>
</dbReference>
<dbReference type="EMBL" id="JNFA01000024">
    <property type="protein sequence ID" value="KGL40345.1"/>
    <property type="molecule type" value="Genomic_DNA"/>
</dbReference>
<evidence type="ECO:0000313" key="18">
    <source>
        <dbReference type="Proteomes" id="UP000546244"/>
    </source>
</evidence>
<evidence type="ECO:0000313" key="6">
    <source>
        <dbReference type="EMBL" id="MBC1795597.1"/>
    </source>
</evidence>
<evidence type="ECO:0000313" key="5">
    <source>
        <dbReference type="EMBL" id="MBC1793794.1"/>
    </source>
</evidence>
<organism evidence="1 12">
    <name type="scientific">Listeria booriae</name>
    <dbReference type="NCBI Taxonomy" id="1552123"/>
    <lineage>
        <taxon>Bacteria</taxon>
        <taxon>Bacillati</taxon>
        <taxon>Bacillota</taxon>
        <taxon>Bacilli</taxon>
        <taxon>Bacillales</taxon>
        <taxon>Listeriaceae</taxon>
        <taxon>Listeria</taxon>
    </lineage>
</organism>
<dbReference type="EMBL" id="JAARVG010000008">
    <property type="protein sequence ID" value="MBC1793794.1"/>
    <property type="molecule type" value="Genomic_DNA"/>
</dbReference>
<dbReference type="Proteomes" id="UP000553016">
    <property type="component" value="Unassembled WGS sequence"/>
</dbReference>
<reference evidence="13 14" key="2">
    <citation type="submission" date="2020-03" db="EMBL/GenBank/DDBJ databases">
        <title>Soil Listeria distribution.</title>
        <authorList>
            <person name="Liao J."/>
            <person name="Wiedmann M."/>
        </authorList>
    </citation>
    <scope>NUCLEOTIDE SEQUENCE [LARGE SCALE GENOMIC DNA]</scope>
    <source>
        <strain evidence="9 22">FSL L7-0149</strain>
        <strain evidence="10 21">FSL L7-0153</strain>
        <strain evidence="7 13">FSL L7-0245</strain>
        <strain evidence="8 16">FSL L7-0259</strain>
        <strain evidence="5 15">FSL L7-0978</strain>
        <strain evidence="6 20">FSL L7-0990</strain>
        <strain evidence="4 19">FSL L7-1017</strain>
        <strain evidence="3 17">FSL L7-1387</strain>
        <strain evidence="2 14">FSL L7-1833</strain>
        <strain evidence="11 18">FSL L7-1850</strain>
    </source>
</reference>
<evidence type="ECO:0000313" key="12">
    <source>
        <dbReference type="Proteomes" id="UP000029844"/>
    </source>
</evidence>
<protein>
    <submittedName>
        <fullName evidence="1 2">Peptidase</fullName>
    </submittedName>
</protein>
<sequence>MNIIATAESVMQAESLLGAGVDTLYVGGSRFGLRMPQSLSLADIREITNKAHGAGKKVLVAVNALMHNEHLKDLPDYLRELANMKVDAVTVGDPGVVFMLHEMELDLPFIYDAQTFVTSAEQVDFWVKQGAVGAVMARELTLIELEAITAKMDVPIEVQVYGPTCIHQSKRKLVTNYHNIVEIKDDTSKERGLYLREPNDADSQLPIYEDENGTHIFSTEDLSLMPYLERVYHAGLRTWKLDGVLLPGEDFVAIVALFVKAKEALEAGEFVAETFVNKLAKLQPATRVLGTGFFLKQPDEVK</sequence>
<gene>
    <name evidence="1" type="ORF">EP57_10615</name>
    <name evidence="2" type="ORF">HB759_00700</name>
    <name evidence="3" type="ORF">HB902_02745</name>
    <name evidence="11" type="ORF">HBP98_12695</name>
    <name evidence="4" type="ORF">HCA46_05180</name>
    <name evidence="5" type="ORF">HCA52_10230</name>
    <name evidence="6" type="ORF">HCA55_02615</name>
    <name evidence="10" type="ORF">HCB25_02895</name>
    <name evidence="7" type="ORF">HCB26_00775</name>
    <name evidence="8" type="ORF">HCB27_06630</name>
    <name evidence="9" type="ORF">HCB35_02825</name>
</gene>
<evidence type="ECO:0000313" key="16">
    <source>
        <dbReference type="Proteomes" id="UP000541735"/>
    </source>
</evidence>
<dbReference type="PANTHER" id="PTHR30217">
    <property type="entry name" value="PEPTIDASE U32 FAMILY"/>
    <property type="match status" value="1"/>
</dbReference>
<dbReference type="EMBL" id="JAARYH010000001">
    <property type="protein sequence ID" value="MBC2165103.1"/>
    <property type="molecule type" value="Genomic_DNA"/>
</dbReference>
<dbReference type="Proteomes" id="UP000029844">
    <property type="component" value="Unassembled WGS sequence"/>
</dbReference>